<reference evidence="2" key="1">
    <citation type="submission" date="2015-07" db="EMBL/GenBank/DDBJ databases">
        <title>Adaptation to a free-living lifestyle via gene acquisitions in the diplomonad Trepomonas sp. PC1.</title>
        <authorList>
            <person name="Xu F."/>
            <person name="Jerlstrom-Hultqvist J."/>
            <person name="Kolisko M."/>
            <person name="Simpson A.G.B."/>
            <person name="Roger A.J."/>
            <person name="Svard S.G."/>
            <person name="Andersson J.O."/>
        </authorList>
    </citation>
    <scope>NUCLEOTIDE SEQUENCE</scope>
    <source>
        <strain evidence="2">PC1</strain>
    </source>
</reference>
<dbReference type="AlphaFoldDB" id="A0A146K2T4"/>
<feature type="non-terminal residue" evidence="2">
    <location>
        <position position="1"/>
    </location>
</feature>
<evidence type="ECO:0000256" key="1">
    <source>
        <dbReference type="SAM" id="Coils"/>
    </source>
</evidence>
<sequence length="734" mass="85864">VNLKQLELLHKIVQNTVQKEDAHIFKFWKSEGDYKTKEEEKYQLSPYPNIPYEIDTQIAYPMELLEKSPIFGYCLPLNYQYPENNDIHPFLPVLMSNEIFTDNIRGGLGLNFTGFKDLPFDYVKLGYMMPAINFEPNQTILGCMEVDGVADPGQFLSDLVYKLAETQIVKPQDLKVYVNFSNFYEADPKPENVKMHIYYPQFAFQDVPTLGIFNSALMQGQADYHIHSHAGLFRGPFMKKFDVESTHGIYNSFVVLGLEKSPAEEPWSFNQLVEIIKGGQYDLETCGDVKYPKQQTFDEVSQIYVSQRTGFDKKEFKLTQVAHKTFGTEFLHYYLPRQIWNDQIKLKHVIRIEPSMYFYIPRQQQRQQITIGNQSLMSYPVETIWVETFETYIENLTKAAGYGENNFMKRAQAALDKNTIQEVVNEIRSIGQQRVVTFVKMAAEKFTMTESDVLREILNSQLHPSQKYSIMNKLLPKMKLTEKIEYVKDTNDWAQQIGYMRHEEEFLKAFVDSSYSDLQKQDFLSSSNRENYYYGNEFSWTKNIDTYVYIVKEKPALVEALIRGLHQQYTSSKMGSRYTDEQAEKFKEEFLQVFLQNVLQITNLSKEEISRFKMEETQIIKAILGLKVPQEQILERIQTFNLEKDQIEMILTSDSKSDLKYKIGVQLGVSLEEMIDIAKKTENNVLNYLCGVQDLVYYDEMVQKCARVEENCARFDRVMENLKMKMEKAQEEQQ</sequence>
<name>A0A146K2T4_9EUKA</name>
<organism evidence="2">
    <name type="scientific">Trepomonas sp. PC1</name>
    <dbReference type="NCBI Taxonomy" id="1076344"/>
    <lineage>
        <taxon>Eukaryota</taxon>
        <taxon>Metamonada</taxon>
        <taxon>Diplomonadida</taxon>
        <taxon>Hexamitidae</taxon>
        <taxon>Hexamitinae</taxon>
        <taxon>Trepomonas</taxon>
    </lineage>
</organism>
<keyword evidence="1" id="KW-0175">Coiled coil</keyword>
<evidence type="ECO:0000313" key="2">
    <source>
        <dbReference type="EMBL" id="JAP90215.1"/>
    </source>
</evidence>
<proteinExistence type="predicted"/>
<feature type="coiled-coil region" evidence="1">
    <location>
        <begin position="705"/>
        <end position="732"/>
    </location>
</feature>
<accession>A0A146K2T4</accession>
<protein>
    <submittedName>
        <fullName evidence="2">Uncharacterized protein</fullName>
    </submittedName>
</protein>
<dbReference type="EMBL" id="GDID01006391">
    <property type="protein sequence ID" value="JAP90215.1"/>
    <property type="molecule type" value="Transcribed_RNA"/>
</dbReference>
<gene>
    <name evidence="2" type="ORF">TPC1_30290</name>
</gene>